<protein>
    <submittedName>
        <fullName evidence="1">Uncharacterized protein</fullName>
    </submittedName>
</protein>
<proteinExistence type="predicted"/>
<dbReference type="VEuPathDB" id="TrichDB:TVAGG3_0429270"/>
<dbReference type="Proteomes" id="UP000001542">
    <property type="component" value="Unassembled WGS sequence"/>
</dbReference>
<accession>A2F9Q4</accession>
<organism evidence="1 2">
    <name type="scientific">Trichomonas vaginalis (strain ATCC PRA-98 / G3)</name>
    <dbReference type="NCBI Taxonomy" id="412133"/>
    <lineage>
        <taxon>Eukaryota</taxon>
        <taxon>Metamonada</taxon>
        <taxon>Parabasalia</taxon>
        <taxon>Trichomonadida</taxon>
        <taxon>Trichomonadidae</taxon>
        <taxon>Trichomonas</taxon>
    </lineage>
</organism>
<evidence type="ECO:0000313" key="2">
    <source>
        <dbReference type="Proteomes" id="UP000001542"/>
    </source>
</evidence>
<dbReference type="AlphaFoldDB" id="A2F9Q4"/>
<keyword evidence="2" id="KW-1185">Reference proteome</keyword>
<evidence type="ECO:0000313" key="1">
    <source>
        <dbReference type="EMBL" id="EAX98384.1"/>
    </source>
</evidence>
<reference evidence="1" key="2">
    <citation type="journal article" date="2007" name="Science">
        <title>Draft genome sequence of the sexually transmitted pathogen Trichomonas vaginalis.</title>
        <authorList>
            <person name="Carlton J.M."/>
            <person name="Hirt R.P."/>
            <person name="Silva J.C."/>
            <person name="Delcher A.L."/>
            <person name="Schatz M."/>
            <person name="Zhao Q."/>
            <person name="Wortman J.R."/>
            <person name="Bidwell S.L."/>
            <person name="Alsmark U.C.M."/>
            <person name="Besteiro S."/>
            <person name="Sicheritz-Ponten T."/>
            <person name="Noel C.J."/>
            <person name="Dacks J.B."/>
            <person name="Foster P.G."/>
            <person name="Simillion C."/>
            <person name="Van de Peer Y."/>
            <person name="Miranda-Saavedra D."/>
            <person name="Barton G.J."/>
            <person name="Westrop G.D."/>
            <person name="Mueller S."/>
            <person name="Dessi D."/>
            <person name="Fiori P.L."/>
            <person name="Ren Q."/>
            <person name="Paulsen I."/>
            <person name="Zhang H."/>
            <person name="Bastida-Corcuera F.D."/>
            <person name="Simoes-Barbosa A."/>
            <person name="Brown M.T."/>
            <person name="Hayes R.D."/>
            <person name="Mukherjee M."/>
            <person name="Okumura C.Y."/>
            <person name="Schneider R."/>
            <person name="Smith A.J."/>
            <person name="Vanacova S."/>
            <person name="Villalvazo M."/>
            <person name="Haas B.J."/>
            <person name="Pertea M."/>
            <person name="Feldblyum T.V."/>
            <person name="Utterback T.R."/>
            <person name="Shu C.L."/>
            <person name="Osoegawa K."/>
            <person name="de Jong P.J."/>
            <person name="Hrdy I."/>
            <person name="Horvathova L."/>
            <person name="Zubacova Z."/>
            <person name="Dolezal P."/>
            <person name="Malik S.B."/>
            <person name="Logsdon J.M. Jr."/>
            <person name="Henze K."/>
            <person name="Gupta A."/>
            <person name="Wang C.C."/>
            <person name="Dunne R.L."/>
            <person name="Upcroft J.A."/>
            <person name="Upcroft P."/>
            <person name="White O."/>
            <person name="Salzberg S.L."/>
            <person name="Tang P."/>
            <person name="Chiu C.-H."/>
            <person name="Lee Y.-S."/>
            <person name="Embley T.M."/>
            <person name="Coombs G.H."/>
            <person name="Mottram J.C."/>
            <person name="Tachezy J."/>
            <person name="Fraser-Liggett C.M."/>
            <person name="Johnson P.J."/>
        </authorList>
    </citation>
    <scope>NUCLEOTIDE SEQUENCE [LARGE SCALE GENOMIC DNA]</scope>
    <source>
        <strain evidence="1">G3</strain>
    </source>
</reference>
<dbReference type="EMBL" id="DS113678">
    <property type="protein sequence ID" value="EAX98384.1"/>
    <property type="molecule type" value="Genomic_DNA"/>
</dbReference>
<dbReference type="KEGG" id="tva:4756181"/>
<name>A2F9Q4_TRIV3</name>
<reference evidence="1" key="1">
    <citation type="submission" date="2006-10" db="EMBL/GenBank/DDBJ databases">
        <authorList>
            <person name="Amadeo P."/>
            <person name="Zhao Q."/>
            <person name="Wortman J."/>
            <person name="Fraser-Liggett C."/>
            <person name="Carlton J."/>
        </authorList>
    </citation>
    <scope>NUCLEOTIDE SEQUENCE</scope>
    <source>
        <strain evidence="1">G3</strain>
    </source>
</reference>
<dbReference type="VEuPathDB" id="TrichDB:TVAG_357530"/>
<dbReference type="RefSeq" id="XP_001311314.1">
    <property type="nucleotide sequence ID" value="XM_001311313.1"/>
</dbReference>
<dbReference type="InParanoid" id="A2F9Q4"/>
<sequence length="87" mass="10403">MKPIELVLNSNHKVMLEKKIALESCSICFYCITFLDGVRAYKEDNERMDQMRKDTYGKSINFIQYYNLEHTYIIQESPLRNIYQSPQ</sequence>
<gene>
    <name evidence="1" type="ORF">TVAG_357530</name>
</gene>